<dbReference type="RefSeq" id="WP_048464315.1">
    <property type="nucleotide sequence ID" value="NZ_LABX01000101.1"/>
</dbReference>
<name>A0A0J6SM50_9HYPH</name>
<dbReference type="Pfam" id="PF22262">
    <property type="entry name" value="DUF6950"/>
    <property type="match status" value="1"/>
</dbReference>
<comment type="caution">
    <text evidence="2">The sequence shown here is derived from an EMBL/GenBank/DDBJ whole genome shotgun (WGS) entry which is preliminary data.</text>
</comment>
<proteinExistence type="predicted"/>
<feature type="domain" description="DUF6950" evidence="1">
    <location>
        <begin position="3"/>
        <end position="118"/>
    </location>
</feature>
<protein>
    <recommendedName>
        <fullName evidence="1">DUF6950 domain-containing protein</fullName>
    </recommendedName>
</protein>
<dbReference type="Proteomes" id="UP000035929">
    <property type="component" value="Unassembled WGS sequence"/>
</dbReference>
<gene>
    <name evidence="2" type="ORF">VP06_13645</name>
</gene>
<dbReference type="EMBL" id="LABX01000101">
    <property type="protein sequence ID" value="KMO34707.1"/>
    <property type="molecule type" value="Genomic_DNA"/>
</dbReference>
<organism evidence="2 3">
    <name type="scientific">Methylobacterium aquaticum</name>
    <dbReference type="NCBI Taxonomy" id="270351"/>
    <lineage>
        <taxon>Bacteria</taxon>
        <taxon>Pseudomonadati</taxon>
        <taxon>Pseudomonadota</taxon>
        <taxon>Alphaproteobacteria</taxon>
        <taxon>Hyphomicrobiales</taxon>
        <taxon>Methylobacteriaceae</taxon>
        <taxon>Methylobacterium</taxon>
    </lineage>
</organism>
<reference evidence="2 3" key="1">
    <citation type="submission" date="2015-03" db="EMBL/GenBank/DDBJ databases">
        <title>Genome sequencing of Methylobacterium aquaticum DSM16371 type strain.</title>
        <authorList>
            <person name="Chaudhry V."/>
            <person name="Patil P.B."/>
        </authorList>
    </citation>
    <scope>NUCLEOTIDE SEQUENCE [LARGE SCALE GENOMIC DNA]</scope>
    <source>
        <strain evidence="2 3">DSM 16371</strain>
    </source>
</reference>
<evidence type="ECO:0000259" key="1">
    <source>
        <dbReference type="Pfam" id="PF22262"/>
    </source>
</evidence>
<accession>A0A0J6SM50</accession>
<dbReference type="OrthoDB" id="6586924at2"/>
<dbReference type="InterPro" id="IPR053802">
    <property type="entry name" value="DUF6950"/>
</dbReference>
<sequence>MTDLAAYLRRAAGEPFAWGSADCALFMSGWVLARRGVDPAASLRGRYRCHLGAARHIRRLGGMEAMGRRLALGAGLSVTTDPQPGDIGLVRDPAAGPLFAIRTALGWAAKGPTGIALGAFPVIVAWSV</sequence>
<evidence type="ECO:0000313" key="2">
    <source>
        <dbReference type="EMBL" id="KMO34707.1"/>
    </source>
</evidence>
<evidence type="ECO:0000313" key="3">
    <source>
        <dbReference type="Proteomes" id="UP000035929"/>
    </source>
</evidence>
<dbReference type="PATRIC" id="fig|270351.6.peg.109"/>
<dbReference type="AlphaFoldDB" id="A0A0J6SM50"/>